<dbReference type="RefSeq" id="WP_113874858.1">
    <property type="nucleotide sequence ID" value="NZ_QNRF01000005.1"/>
</dbReference>
<dbReference type="Pfam" id="PF05973">
    <property type="entry name" value="Gp49"/>
    <property type="match status" value="1"/>
</dbReference>
<protein>
    <submittedName>
        <fullName evidence="1">Phage-related protein</fullName>
    </submittedName>
</protein>
<comment type="caution">
    <text evidence="1">The sequence shown here is derived from an EMBL/GenBank/DDBJ whole genome shotgun (WGS) entry which is preliminary data.</text>
</comment>
<reference evidence="1 2" key="1">
    <citation type="submission" date="2018-06" db="EMBL/GenBank/DDBJ databases">
        <title>Genomic Encyclopedia of Type Strains, Phase III (KMG-III): the genomes of soil and plant-associated and newly described type strains.</title>
        <authorList>
            <person name="Whitman W."/>
        </authorList>
    </citation>
    <scope>NUCLEOTIDE SEQUENCE [LARGE SCALE GENOMIC DNA]</scope>
    <source>
        <strain evidence="1 2">CECT 7732</strain>
    </source>
</reference>
<accession>A0A366CY69</accession>
<name>A0A366CY69_9GAMM</name>
<dbReference type="Proteomes" id="UP000252086">
    <property type="component" value="Unassembled WGS sequence"/>
</dbReference>
<dbReference type="AlphaFoldDB" id="A0A366CY69"/>
<evidence type="ECO:0000313" key="2">
    <source>
        <dbReference type="Proteomes" id="UP000252086"/>
    </source>
</evidence>
<keyword evidence="2" id="KW-1185">Reference proteome</keyword>
<sequence>MKSFKFINEAAKKEFKKLPKEIQVEFGASINAVQQGEDPLTDFEHIGKSVGKGAIELKINGSPAFRSIYCAKYNDTVYILHSFSKTTNGVDKKAMKTAKERYKLIN</sequence>
<proteinExistence type="predicted"/>
<dbReference type="InterPro" id="IPR009241">
    <property type="entry name" value="HigB-like"/>
</dbReference>
<dbReference type="EMBL" id="QNRF01000005">
    <property type="protein sequence ID" value="RBO82606.1"/>
    <property type="molecule type" value="Genomic_DNA"/>
</dbReference>
<evidence type="ECO:0000313" key="1">
    <source>
        <dbReference type="EMBL" id="RBO82606.1"/>
    </source>
</evidence>
<organism evidence="1 2">
    <name type="scientific">Marinomonas aquiplantarum</name>
    <dbReference type="NCBI Taxonomy" id="491951"/>
    <lineage>
        <taxon>Bacteria</taxon>
        <taxon>Pseudomonadati</taxon>
        <taxon>Pseudomonadota</taxon>
        <taxon>Gammaproteobacteria</taxon>
        <taxon>Oceanospirillales</taxon>
        <taxon>Oceanospirillaceae</taxon>
        <taxon>Marinomonas</taxon>
    </lineage>
</organism>
<dbReference type="OrthoDB" id="9797093at2"/>
<gene>
    <name evidence="1" type="ORF">DFP76_10570</name>
</gene>